<dbReference type="GO" id="GO:0035435">
    <property type="term" value="P:phosphate ion transmembrane transport"/>
    <property type="evidence" value="ECO:0007669"/>
    <property type="project" value="TreeGrafter"/>
</dbReference>
<dbReference type="InterPro" id="IPR011701">
    <property type="entry name" value="MFS"/>
</dbReference>
<feature type="transmembrane region" description="Helical" evidence="5">
    <location>
        <begin position="12"/>
        <end position="32"/>
    </location>
</feature>
<dbReference type="PANTHER" id="PTHR43826:SF3">
    <property type="entry name" value="GLUCOSE-6-PHOSPHATE EXCHANGER SLC37A4"/>
    <property type="match status" value="1"/>
</dbReference>
<dbReference type="GO" id="GO:0005886">
    <property type="term" value="C:plasma membrane"/>
    <property type="evidence" value="ECO:0007669"/>
    <property type="project" value="TreeGrafter"/>
</dbReference>
<dbReference type="InterPro" id="IPR036259">
    <property type="entry name" value="MFS_trans_sf"/>
</dbReference>
<dbReference type="InterPro" id="IPR020846">
    <property type="entry name" value="MFS_dom"/>
</dbReference>
<dbReference type="GO" id="GO:0012505">
    <property type="term" value="C:endomembrane system"/>
    <property type="evidence" value="ECO:0007669"/>
    <property type="project" value="UniProtKB-SubCell"/>
</dbReference>
<evidence type="ECO:0000256" key="1">
    <source>
        <dbReference type="ARBA" id="ARBA00004127"/>
    </source>
</evidence>
<keyword evidence="2 5" id="KW-0812">Transmembrane</keyword>
<organism evidence="7">
    <name type="scientific">marine sediment metagenome</name>
    <dbReference type="NCBI Taxonomy" id="412755"/>
    <lineage>
        <taxon>unclassified sequences</taxon>
        <taxon>metagenomes</taxon>
        <taxon>ecological metagenomes</taxon>
    </lineage>
</organism>
<evidence type="ECO:0000256" key="3">
    <source>
        <dbReference type="ARBA" id="ARBA00022989"/>
    </source>
</evidence>
<reference evidence="7" key="1">
    <citation type="journal article" date="2014" name="Front. Microbiol.">
        <title>High frequency of phylogenetically diverse reductive dehalogenase-homologous genes in deep subseafloor sedimentary metagenomes.</title>
        <authorList>
            <person name="Kawai M."/>
            <person name="Futagami T."/>
            <person name="Toyoda A."/>
            <person name="Takaki Y."/>
            <person name="Nishi S."/>
            <person name="Hori S."/>
            <person name="Arai W."/>
            <person name="Tsubouchi T."/>
            <person name="Morono Y."/>
            <person name="Uchiyama I."/>
            <person name="Ito T."/>
            <person name="Fujiyama A."/>
            <person name="Inagaki F."/>
            <person name="Takami H."/>
        </authorList>
    </citation>
    <scope>NUCLEOTIDE SEQUENCE</scope>
    <source>
        <strain evidence="7">Expedition CK06-06</strain>
    </source>
</reference>
<feature type="non-terminal residue" evidence="7">
    <location>
        <position position="205"/>
    </location>
</feature>
<dbReference type="PROSITE" id="PS50850">
    <property type="entry name" value="MFS"/>
    <property type="match status" value="1"/>
</dbReference>
<evidence type="ECO:0000256" key="4">
    <source>
        <dbReference type="ARBA" id="ARBA00023136"/>
    </source>
</evidence>
<dbReference type="InterPro" id="IPR051337">
    <property type="entry name" value="OPA_Antiporter"/>
</dbReference>
<accession>X1L537</accession>
<dbReference type="Gene3D" id="1.20.1250.20">
    <property type="entry name" value="MFS general substrate transporter like domains"/>
    <property type="match status" value="1"/>
</dbReference>
<evidence type="ECO:0000256" key="2">
    <source>
        <dbReference type="ARBA" id="ARBA00022692"/>
    </source>
</evidence>
<dbReference type="Pfam" id="PF07690">
    <property type="entry name" value="MFS_1"/>
    <property type="match status" value="1"/>
</dbReference>
<feature type="transmembrane region" description="Helical" evidence="5">
    <location>
        <begin position="179"/>
        <end position="199"/>
    </location>
</feature>
<feature type="transmembrane region" description="Helical" evidence="5">
    <location>
        <begin position="44"/>
        <end position="71"/>
    </location>
</feature>
<gene>
    <name evidence="7" type="ORF">S03H2_58629</name>
</gene>
<sequence length="205" mass="22829">MDEYGYDKTTMGLILTALFGAYAFGQFVNGQLGDKFGGRIMVSLGLILSAVFNLLFGFSSIFTAMVVIWALNGYVQSMGWAPTVKTVANWFPRRIRGRIGGILGSSYQIGNALSWLLAGLLATYLDWRWLFYVPTIILAAAAVHWYVRGRNAPEVVGLPSLEEEGQGEMREETLPDHHLGFAYTQIAVCFQLFNLTWILSIKVED</sequence>
<dbReference type="AlphaFoldDB" id="X1L537"/>
<comment type="caution">
    <text evidence="7">The sequence shown here is derived from an EMBL/GenBank/DDBJ whole genome shotgun (WGS) entry which is preliminary data.</text>
</comment>
<evidence type="ECO:0000259" key="6">
    <source>
        <dbReference type="PROSITE" id="PS50850"/>
    </source>
</evidence>
<keyword evidence="4 5" id="KW-0472">Membrane</keyword>
<dbReference type="PANTHER" id="PTHR43826">
    <property type="entry name" value="GLUCOSE-6-PHOSPHATE EXCHANGER SLC37A4"/>
    <property type="match status" value="1"/>
</dbReference>
<feature type="transmembrane region" description="Helical" evidence="5">
    <location>
        <begin position="129"/>
        <end position="147"/>
    </location>
</feature>
<comment type="subcellular location">
    <subcellularLocation>
        <location evidence="1">Endomembrane system</location>
        <topology evidence="1">Multi-pass membrane protein</topology>
    </subcellularLocation>
</comment>
<protein>
    <recommendedName>
        <fullName evidence="6">Major facilitator superfamily (MFS) profile domain-containing protein</fullName>
    </recommendedName>
</protein>
<evidence type="ECO:0000313" key="7">
    <source>
        <dbReference type="EMBL" id="GAH89298.1"/>
    </source>
</evidence>
<evidence type="ECO:0000256" key="5">
    <source>
        <dbReference type="SAM" id="Phobius"/>
    </source>
</evidence>
<feature type="domain" description="Major facilitator superfamily (MFS) profile" evidence="6">
    <location>
        <begin position="1"/>
        <end position="205"/>
    </location>
</feature>
<dbReference type="SUPFAM" id="SSF103473">
    <property type="entry name" value="MFS general substrate transporter"/>
    <property type="match status" value="1"/>
</dbReference>
<proteinExistence type="predicted"/>
<dbReference type="GO" id="GO:0061513">
    <property type="term" value="F:glucose 6-phosphate:phosphate antiporter activity"/>
    <property type="evidence" value="ECO:0007669"/>
    <property type="project" value="TreeGrafter"/>
</dbReference>
<name>X1L537_9ZZZZ</name>
<dbReference type="EMBL" id="BARU01037654">
    <property type="protein sequence ID" value="GAH89298.1"/>
    <property type="molecule type" value="Genomic_DNA"/>
</dbReference>
<keyword evidence="3 5" id="KW-1133">Transmembrane helix</keyword>
<feature type="transmembrane region" description="Helical" evidence="5">
    <location>
        <begin position="99"/>
        <end position="122"/>
    </location>
</feature>